<dbReference type="InterPro" id="IPR009003">
    <property type="entry name" value="Peptidase_S1_PA"/>
</dbReference>
<dbReference type="PROSITE" id="PS50240">
    <property type="entry name" value="TRYPSIN_DOM"/>
    <property type="match status" value="1"/>
</dbReference>
<dbReference type="GO" id="GO:0004252">
    <property type="term" value="F:serine-type endopeptidase activity"/>
    <property type="evidence" value="ECO:0007669"/>
    <property type="project" value="InterPro"/>
</dbReference>
<dbReference type="Proteomes" id="UP000285301">
    <property type="component" value="Unassembled WGS sequence"/>
</dbReference>
<dbReference type="SUPFAM" id="SSF50494">
    <property type="entry name" value="Trypsin-like serine proteases"/>
    <property type="match status" value="1"/>
</dbReference>
<dbReference type="Gene3D" id="2.40.10.10">
    <property type="entry name" value="Trypsin-like serine proteases"/>
    <property type="match status" value="1"/>
</dbReference>
<dbReference type="Pfam" id="PF00089">
    <property type="entry name" value="Trypsin"/>
    <property type="match status" value="1"/>
</dbReference>
<evidence type="ECO:0000313" key="7">
    <source>
        <dbReference type="EMBL" id="RWS14133.1"/>
    </source>
</evidence>
<dbReference type="GO" id="GO:0006508">
    <property type="term" value="P:proteolysis"/>
    <property type="evidence" value="ECO:0007669"/>
    <property type="project" value="UniProtKB-KW"/>
</dbReference>
<protein>
    <submittedName>
        <fullName evidence="7">Trypsin-1-like protein</fullName>
    </submittedName>
</protein>
<evidence type="ECO:0000256" key="2">
    <source>
        <dbReference type="ARBA" id="ARBA00022801"/>
    </source>
</evidence>
<accession>A0A443RFW2</accession>
<dbReference type="PANTHER" id="PTHR24252">
    <property type="entry name" value="ACROSIN-RELATED"/>
    <property type="match status" value="1"/>
</dbReference>
<reference evidence="7 8" key="1">
    <citation type="journal article" date="2018" name="Gigascience">
        <title>Genomes of trombidid mites reveal novel predicted allergens and laterally-transferred genes associated with secondary metabolism.</title>
        <authorList>
            <person name="Dong X."/>
            <person name="Chaisiri K."/>
            <person name="Xia D."/>
            <person name="Armstrong S.D."/>
            <person name="Fang Y."/>
            <person name="Donnelly M.J."/>
            <person name="Kadowaki T."/>
            <person name="McGarry J.W."/>
            <person name="Darby A.C."/>
            <person name="Makepeace B.L."/>
        </authorList>
    </citation>
    <scope>NUCLEOTIDE SEQUENCE [LARGE SCALE GENOMIC DNA]</scope>
    <source>
        <strain evidence="7">UoL-WK</strain>
    </source>
</reference>
<dbReference type="InterPro" id="IPR043504">
    <property type="entry name" value="Peptidase_S1_PA_chymotrypsin"/>
</dbReference>
<dbReference type="InterPro" id="IPR033116">
    <property type="entry name" value="TRYPSIN_SER"/>
</dbReference>
<dbReference type="PROSITE" id="PS00134">
    <property type="entry name" value="TRYPSIN_HIS"/>
    <property type="match status" value="1"/>
</dbReference>
<keyword evidence="4" id="KW-1015">Disulfide bond</keyword>
<dbReference type="CDD" id="cd00190">
    <property type="entry name" value="Tryp_SPc"/>
    <property type="match status" value="1"/>
</dbReference>
<keyword evidence="3 5" id="KW-0720">Serine protease</keyword>
<evidence type="ECO:0000256" key="4">
    <source>
        <dbReference type="ARBA" id="ARBA00023157"/>
    </source>
</evidence>
<dbReference type="InterPro" id="IPR018114">
    <property type="entry name" value="TRYPSIN_HIS"/>
</dbReference>
<dbReference type="AlphaFoldDB" id="A0A443RFW2"/>
<dbReference type="InterPro" id="IPR001314">
    <property type="entry name" value="Peptidase_S1A"/>
</dbReference>
<feature type="domain" description="Peptidase S1" evidence="6">
    <location>
        <begin position="35"/>
        <end position="273"/>
    </location>
</feature>
<sequence length="273" mass="30162">ISTVFICLCPQTAAKSRSNVACGIRYSVVARNARVVGGTPAVAGNHPWHAYILKNRKQHCGGTVIDTEWVLTAAHCIFGVNEPLVVLVGSYHYSNAYNKGRFHHIRQAVLHPDFNPLIAFHSDIALLRVKPPIQYTSGDRTGRGAVIPVCLPAQNQEFPNTYARVSGYGLTREKGVPSRMLKTVQVTILNKSACRVYTGVRKFREDRMICAGNPSGGRDACQGDSGGPLNIMYNDRVYQIGIVSFGEGCGRSRYPGVYTKVAHFRNWIDRKLR</sequence>
<dbReference type="EMBL" id="NCKU01000795">
    <property type="protein sequence ID" value="RWS14133.1"/>
    <property type="molecule type" value="Genomic_DNA"/>
</dbReference>
<gene>
    <name evidence="7" type="ORF">B4U79_15810</name>
</gene>
<comment type="caution">
    <text evidence="7">The sequence shown here is derived from an EMBL/GenBank/DDBJ whole genome shotgun (WGS) entry which is preliminary data.</text>
</comment>
<dbReference type="PANTHER" id="PTHR24252:SF7">
    <property type="entry name" value="HYALIN"/>
    <property type="match status" value="1"/>
</dbReference>
<feature type="non-terminal residue" evidence="7">
    <location>
        <position position="1"/>
    </location>
</feature>
<organism evidence="7 8">
    <name type="scientific">Dinothrombium tinctorium</name>
    <dbReference type="NCBI Taxonomy" id="1965070"/>
    <lineage>
        <taxon>Eukaryota</taxon>
        <taxon>Metazoa</taxon>
        <taxon>Ecdysozoa</taxon>
        <taxon>Arthropoda</taxon>
        <taxon>Chelicerata</taxon>
        <taxon>Arachnida</taxon>
        <taxon>Acari</taxon>
        <taxon>Acariformes</taxon>
        <taxon>Trombidiformes</taxon>
        <taxon>Prostigmata</taxon>
        <taxon>Anystina</taxon>
        <taxon>Parasitengona</taxon>
        <taxon>Trombidioidea</taxon>
        <taxon>Trombidiidae</taxon>
        <taxon>Dinothrombium</taxon>
    </lineage>
</organism>
<dbReference type="SMART" id="SM00020">
    <property type="entry name" value="Tryp_SPc"/>
    <property type="match status" value="1"/>
</dbReference>
<keyword evidence="1 5" id="KW-0645">Protease</keyword>
<dbReference type="PRINTS" id="PR00722">
    <property type="entry name" value="CHYMOTRYPSIN"/>
</dbReference>
<dbReference type="STRING" id="1965070.A0A443RFW2"/>
<dbReference type="PROSITE" id="PS00135">
    <property type="entry name" value="TRYPSIN_SER"/>
    <property type="match status" value="1"/>
</dbReference>
<dbReference type="InterPro" id="IPR001254">
    <property type="entry name" value="Trypsin_dom"/>
</dbReference>
<dbReference type="FunFam" id="2.40.10.10:FF:000006">
    <property type="entry name" value="Serine proteinase stubble"/>
    <property type="match status" value="1"/>
</dbReference>
<evidence type="ECO:0000256" key="1">
    <source>
        <dbReference type="ARBA" id="ARBA00022670"/>
    </source>
</evidence>
<evidence type="ECO:0000313" key="8">
    <source>
        <dbReference type="Proteomes" id="UP000285301"/>
    </source>
</evidence>
<proteinExistence type="predicted"/>
<evidence type="ECO:0000259" key="6">
    <source>
        <dbReference type="PROSITE" id="PS50240"/>
    </source>
</evidence>
<evidence type="ECO:0000256" key="5">
    <source>
        <dbReference type="RuleBase" id="RU363034"/>
    </source>
</evidence>
<keyword evidence="2 5" id="KW-0378">Hydrolase</keyword>
<dbReference type="OrthoDB" id="6428296at2759"/>
<keyword evidence="8" id="KW-1185">Reference proteome</keyword>
<name>A0A443RFW2_9ACAR</name>
<evidence type="ECO:0000256" key="3">
    <source>
        <dbReference type="ARBA" id="ARBA00022825"/>
    </source>
</evidence>